<protein>
    <submittedName>
        <fullName evidence="2">Uncharacterized protein</fullName>
    </submittedName>
</protein>
<evidence type="ECO:0000313" key="1">
    <source>
        <dbReference type="Proteomes" id="UP000887580"/>
    </source>
</evidence>
<proteinExistence type="predicted"/>
<accession>A0AC35FQI8</accession>
<reference evidence="2" key="1">
    <citation type="submission" date="2022-11" db="UniProtKB">
        <authorList>
            <consortium name="WormBaseParasite"/>
        </authorList>
    </citation>
    <scope>IDENTIFICATION</scope>
</reference>
<organism evidence="1 2">
    <name type="scientific">Panagrolaimus sp. PS1159</name>
    <dbReference type="NCBI Taxonomy" id="55785"/>
    <lineage>
        <taxon>Eukaryota</taxon>
        <taxon>Metazoa</taxon>
        <taxon>Ecdysozoa</taxon>
        <taxon>Nematoda</taxon>
        <taxon>Chromadorea</taxon>
        <taxon>Rhabditida</taxon>
        <taxon>Tylenchina</taxon>
        <taxon>Panagrolaimomorpha</taxon>
        <taxon>Panagrolaimoidea</taxon>
        <taxon>Panagrolaimidae</taxon>
        <taxon>Panagrolaimus</taxon>
    </lineage>
</organism>
<sequence>MRVLSVSFPVPTLPNIHNSNNNYNSGGNMLTAPAATNLSGQHSSSSTSSIHSQHPPLSHENTIFSMEEQSDDSDRENNLPRFRSVSLIFEFGKLSLKMGIYTGGDLSLLNAYFLKFEIAI</sequence>
<dbReference type="Proteomes" id="UP000887580">
    <property type="component" value="Unplaced"/>
</dbReference>
<evidence type="ECO:0000313" key="2">
    <source>
        <dbReference type="WBParaSite" id="PS1159_v2.g1986.t1"/>
    </source>
</evidence>
<dbReference type="WBParaSite" id="PS1159_v2.g1986.t1">
    <property type="protein sequence ID" value="PS1159_v2.g1986.t1"/>
    <property type="gene ID" value="PS1159_v2.g1986"/>
</dbReference>
<name>A0AC35FQI8_9BILA</name>